<dbReference type="Proteomes" id="UP000073492">
    <property type="component" value="Unassembled WGS sequence"/>
</dbReference>
<reference evidence="1 2" key="1">
    <citation type="submission" date="2015-07" db="EMBL/GenBank/DDBJ databases">
        <title>Comparative genomics of the Sigatoka disease complex on banana suggests a link between parallel evolutionary changes in Pseudocercospora fijiensis and Pseudocercospora eumusae and increased virulence on the banana host.</title>
        <authorList>
            <person name="Chang T.-C."/>
            <person name="Salvucci A."/>
            <person name="Crous P.W."/>
            <person name="Stergiopoulos I."/>
        </authorList>
    </citation>
    <scope>NUCLEOTIDE SEQUENCE [LARGE SCALE GENOMIC DNA]</scope>
    <source>
        <strain evidence="1 2">CBS 116634</strain>
    </source>
</reference>
<dbReference type="AlphaFoldDB" id="A0A139HE13"/>
<sequence>MSHINRASERWKVKSPLEESIYRSTKEDPRSEYCNSTATAATVLSASQMCTVREPQKYHSDPFPCFEKSRLQYLRLHNITVHKIVCTAMAWGTWFVNHGRPPHQRPSQPTCDLSLLVGLGKYHSGSERSDDITIWSAIASMPYLVDQQHHDTDRDCDYEHDCFLSRVIIAFSTSTLFPRKETNLHVRPTSTVGLRSYSIAENATFADGLHYDQSGDVSMPASSRAIDIIMEMIYGMDSPHLYPDIAYRPESGIIVSG</sequence>
<gene>
    <name evidence="1" type="ORF">AC579_9544</name>
</gene>
<evidence type="ECO:0000313" key="2">
    <source>
        <dbReference type="Proteomes" id="UP000073492"/>
    </source>
</evidence>
<name>A0A139HE13_9PEZI</name>
<evidence type="ECO:0000313" key="1">
    <source>
        <dbReference type="EMBL" id="KXT00667.1"/>
    </source>
</evidence>
<accession>A0A139HE13</accession>
<proteinExistence type="predicted"/>
<dbReference type="EMBL" id="LFZO01000673">
    <property type="protein sequence ID" value="KXT00667.1"/>
    <property type="molecule type" value="Genomic_DNA"/>
</dbReference>
<protein>
    <submittedName>
        <fullName evidence="1">Uncharacterized protein</fullName>
    </submittedName>
</protein>
<organism evidence="1 2">
    <name type="scientific">Pseudocercospora musae</name>
    <dbReference type="NCBI Taxonomy" id="113226"/>
    <lineage>
        <taxon>Eukaryota</taxon>
        <taxon>Fungi</taxon>
        <taxon>Dikarya</taxon>
        <taxon>Ascomycota</taxon>
        <taxon>Pezizomycotina</taxon>
        <taxon>Dothideomycetes</taxon>
        <taxon>Dothideomycetidae</taxon>
        <taxon>Mycosphaerellales</taxon>
        <taxon>Mycosphaerellaceae</taxon>
        <taxon>Pseudocercospora</taxon>
    </lineage>
</organism>
<comment type="caution">
    <text evidence="1">The sequence shown here is derived from an EMBL/GenBank/DDBJ whole genome shotgun (WGS) entry which is preliminary data.</text>
</comment>
<keyword evidence="2" id="KW-1185">Reference proteome</keyword>